<keyword evidence="2" id="KW-1185">Reference proteome</keyword>
<accession>A0ABS7RE57</accession>
<evidence type="ECO:0000313" key="2">
    <source>
        <dbReference type="Proteomes" id="UP000777661"/>
    </source>
</evidence>
<comment type="caution">
    <text evidence="1">The sequence shown here is derived from an EMBL/GenBank/DDBJ whole genome shotgun (WGS) entry which is preliminary data.</text>
</comment>
<proteinExistence type="predicted"/>
<organism evidence="1 2">
    <name type="scientific">Nitratireductor rhodophyticola</name>
    <dbReference type="NCBI Taxonomy" id="2854036"/>
    <lineage>
        <taxon>Bacteria</taxon>
        <taxon>Pseudomonadati</taxon>
        <taxon>Pseudomonadota</taxon>
        <taxon>Alphaproteobacteria</taxon>
        <taxon>Hyphomicrobiales</taxon>
        <taxon>Phyllobacteriaceae</taxon>
        <taxon>Nitratireductor</taxon>
    </lineage>
</organism>
<name>A0ABS7RE57_9HYPH</name>
<reference evidence="1 2" key="1">
    <citation type="submission" date="2021-06" db="EMBL/GenBank/DDBJ databases">
        <title>Nitratireductor porphyridii sp. nov., isolated from a small marine red alga, Porphyridium purpureum in South Korea.</title>
        <authorList>
            <person name="Kim K.H."/>
            <person name="Kristyanto S."/>
            <person name="Jeon C.O."/>
        </authorList>
    </citation>
    <scope>NUCLEOTIDE SEQUENCE [LARGE SCALE GENOMIC DNA]</scope>
    <source>
        <strain evidence="1 2">R6</strain>
    </source>
</reference>
<protein>
    <recommendedName>
        <fullName evidence="3">GNAT family N-acetyltransferase</fullName>
    </recommendedName>
</protein>
<sequence>MFLRILRRETSADGGAALAVYLDDLFCGPYRCDGEIVSRVHVTEDGRLNGFIGVLPQVMELDGEHLRAAICTTWMVDGHQADPFAGARLLKAVLSGPQDLSFSETSNDLSTAMWRRMGAHVLAPYSLEYLRVIRPAAFVTRMAANRFGLLGAFTPLARLADRAAAAGVNGLSWAGFQPRPGKTDALAETEPDEDALAGAIGELVVHHRLHPRWSDEQLARMLAHARVKARHGTRVQRILRTRGGKLAGLFVYYGDRGGIGRAMQVMAAPGMEGLVLERLLADAHARGLAAIRGRTQPALLDAMLDRKFAFLHASSTVFHSSRPQLADAATQGRAFLNGLSGESWTRLIGDRFD</sequence>
<evidence type="ECO:0000313" key="1">
    <source>
        <dbReference type="EMBL" id="MBY8918939.1"/>
    </source>
</evidence>
<evidence type="ECO:0008006" key="3">
    <source>
        <dbReference type="Google" id="ProtNLM"/>
    </source>
</evidence>
<dbReference type="Proteomes" id="UP000777661">
    <property type="component" value="Unassembled WGS sequence"/>
</dbReference>
<dbReference type="EMBL" id="JAHSQO010000008">
    <property type="protein sequence ID" value="MBY8918939.1"/>
    <property type="molecule type" value="Genomic_DNA"/>
</dbReference>
<gene>
    <name evidence="1" type="ORF">KVG22_20230</name>
</gene>